<evidence type="ECO:0000259" key="6">
    <source>
        <dbReference type="PROSITE" id="PS51722"/>
    </source>
</evidence>
<comment type="caution">
    <text evidence="7">The sequence shown here is derived from an EMBL/GenBank/DDBJ whole genome shotgun (WGS) entry which is preliminary data.</text>
</comment>
<dbReference type="InterPro" id="IPR023115">
    <property type="entry name" value="TIF_IF2_dom3"/>
</dbReference>
<dbReference type="Proteomes" id="UP000229554">
    <property type="component" value="Unassembled WGS sequence"/>
</dbReference>
<dbReference type="GO" id="GO:0003743">
    <property type="term" value="F:translation initiation factor activity"/>
    <property type="evidence" value="ECO:0007669"/>
    <property type="project" value="UniProtKB-KW"/>
</dbReference>
<evidence type="ECO:0000256" key="3">
    <source>
        <dbReference type="ARBA" id="ARBA00022741"/>
    </source>
</evidence>
<dbReference type="InterPro" id="IPR027417">
    <property type="entry name" value="P-loop_NTPase"/>
</dbReference>
<keyword evidence="4" id="KW-0648">Protein biosynthesis</keyword>
<dbReference type="GO" id="GO:0005737">
    <property type="term" value="C:cytoplasm"/>
    <property type="evidence" value="ECO:0007669"/>
    <property type="project" value="TreeGrafter"/>
</dbReference>
<gene>
    <name evidence="7" type="ORF">COU88_04745</name>
</gene>
<name>A0A2M8KRD9_9BACT</name>
<dbReference type="Gene3D" id="3.40.50.10050">
    <property type="entry name" value="Translation initiation factor IF- 2, domain 3"/>
    <property type="match status" value="1"/>
</dbReference>
<dbReference type="SUPFAM" id="SSF52156">
    <property type="entry name" value="Initiation factor IF2/eIF5b, domain 3"/>
    <property type="match status" value="1"/>
</dbReference>
<keyword evidence="2" id="KW-0396">Initiation factor</keyword>
<dbReference type="Gene3D" id="2.40.30.10">
    <property type="entry name" value="Translation factors"/>
    <property type="match status" value="2"/>
</dbReference>
<dbReference type="InterPro" id="IPR000795">
    <property type="entry name" value="T_Tr_GTP-bd_dom"/>
</dbReference>
<dbReference type="Pfam" id="PF22042">
    <property type="entry name" value="EF-G_D2"/>
    <property type="match status" value="1"/>
</dbReference>
<evidence type="ECO:0000313" key="8">
    <source>
        <dbReference type="Proteomes" id="UP000229554"/>
    </source>
</evidence>
<protein>
    <recommendedName>
        <fullName evidence="6">Tr-type G domain-containing protein</fullName>
    </recommendedName>
</protein>
<evidence type="ECO:0000256" key="4">
    <source>
        <dbReference type="ARBA" id="ARBA00022917"/>
    </source>
</evidence>
<accession>A0A2M8KRD9</accession>
<organism evidence="7 8">
    <name type="scientific">Candidatus Roizmanbacteria bacterium CG10_big_fil_rev_8_21_14_0_10_39_6</name>
    <dbReference type="NCBI Taxonomy" id="1974853"/>
    <lineage>
        <taxon>Bacteria</taxon>
        <taxon>Candidatus Roizmaniibacteriota</taxon>
    </lineage>
</organism>
<keyword evidence="5" id="KW-0342">GTP-binding</keyword>
<evidence type="ECO:0000256" key="5">
    <source>
        <dbReference type="ARBA" id="ARBA00023134"/>
    </source>
</evidence>
<evidence type="ECO:0000256" key="1">
    <source>
        <dbReference type="ARBA" id="ARBA00007733"/>
    </source>
</evidence>
<dbReference type="AlphaFoldDB" id="A0A2M8KRD9"/>
<dbReference type="FunFam" id="3.40.50.10050:FF:000001">
    <property type="entry name" value="Translation initiation factor IF-2"/>
    <property type="match status" value="1"/>
</dbReference>
<dbReference type="InterPro" id="IPR009000">
    <property type="entry name" value="Transl_B-barrel_sf"/>
</dbReference>
<dbReference type="Pfam" id="PF00009">
    <property type="entry name" value="GTP_EFTU"/>
    <property type="match status" value="1"/>
</dbReference>
<sequence length="470" mass="51919">MKERSPVVAVVGHVDHGKTTLLDTIRKTNVTAREEGGITQKIGAYEVCTEEGKYITFIDTPGHEVFINLRKRGVQTADIVLLVVAADSSVQPQTLESIRAIQEAKVPCIVVITKIDVPNALPEKVIKDLTKAHIQLEGRGGEVPYVQLNAKNEKDMSQLLELITLVSQLQNYTYDPNQPVEGSVIEVRKDRRGIIPTIILKNGSLDVGTTVYIGGTAVRVRALVDQLGKTHVHIEPVTPFELLGMKDIVNAGALVLQNKTEAIQEKEQNKGPSWEDTKKKFSFLVRADSFGSLEVIQEKLKAFEEIDIISSDIGEPTERDIETASSTSANMLVFQVPVRSTIQAKADAAGVGVFHYMLIYELLEEIEDLIVSLRERRQKEARKVGEARIMAIFIKKNKKIAGVKIISGQMEEGSSVEITRGRKILGETTISSIFKKTTPVPIVYKGDECGAIFTDSVDFKQGDIVKLYVQ</sequence>
<dbReference type="PROSITE" id="PS51722">
    <property type="entry name" value="G_TR_2"/>
    <property type="match status" value="1"/>
</dbReference>
<dbReference type="EMBL" id="PFED01000194">
    <property type="protein sequence ID" value="PJE62488.1"/>
    <property type="molecule type" value="Genomic_DNA"/>
</dbReference>
<evidence type="ECO:0000256" key="2">
    <source>
        <dbReference type="ARBA" id="ARBA00022540"/>
    </source>
</evidence>
<comment type="similarity">
    <text evidence="1">Belongs to the TRAFAC class translation factor GTPase superfamily. Classic translation factor GTPase family. IF-2 subfamily.</text>
</comment>
<dbReference type="FunFam" id="3.40.50.300:FF:000019">
    <property type="entry name" value="Translation initiation factor IF-2"/>
    <property type="match status" value="1"/>
</dbReference>
<keyword evidence="3" id="KW-0547">Nucleotide-binding</keyword>
<dbReference type="SUPFAM" id="SSF50447">
    <property type="entry name" value="Translation proteins"/>
    <property type="match status" value="2"/>
</dbReference>
<dbReference type="InterPro" id="IPR053905">
    <property type="entry name" value="EF-G-like_DII"/>
</dbReference>
<dbReference type="CDD" id="cd01887">
    <property type="entry name" value="IF2_eIF5B"/>
    <property type="match status" value="1"/>
</dbReference>
<dbReference type="PANTHER" id="PTHR43381:SF4">
    <property type="entry name" value="EUKARYOTIC TRANSLATION INITIATION FACTOR 5B"/>
    <property type="match status" value="1"/>
</dbReference>
<feature type="domain" description="Tr-type G" evidence="6">
    <location>
        <begin position="3"/>
        <end position="172"/>
    </location>
</feature>
<dbReference type="Gene3D" id="3.40.50.300">
    <property type="entry name" value="P-loop containing nucleotide triphosphate hydrolases"/>
    <property type="match status" value="1"/>
</dbReference>
<dbReference type="SUPFAM" id="SSF52540">
    <property type="entry name" value="P-loop containing nucleoside triphosphate hydrolases"/>
    <property type="match status" value="1"/>
</dbReference>
<dbReference type="InterPro" id="IPR005225">
    <property type="entry name" value="Small_GTP-bd"/>
</dbReference>
<proteinExistence type="inferred from homology"/>
<dbReference type="InterPro" id="IPR036925">
    <property type="entry name" value="TIF_IF2_dom3_sf"/>
</dbReference>
<reference evidence="8" key="1">
    <citation type="submission" date="2017-09" db="EMBL/GenBank/DDBJ databases">
        <title>Depth-based differentiation of microbial function through sediment-hosted aquifers and enrichment of novel symbionts in the deep terrestrial subsurface.</title>
        <authorList>
            <person name="Probst A.J."/>
            <person name="Ladd B."/>
            <person name="Jarett J.K."/>
            <person name="Geller-Mcgrath D.E."/>
            <person name="Sieber C.M.K."/>
            <person name="Emerson J.B."/>
            <person name="Anantharaman K."/>
            <person name="Thomas B.C."/>
            <person name="Malmstrom R."/>
            <person name="Stieglmeier M."/>
            <person name="Klingl A."/>
            <person name="Woyke T."/>
            <person name="Ryan C.M."/>
            <person name="Banfield J.F."/>
        </authorList>
    </citation>
    <scope>NUCLEOTIDE SEQUENCE [LARGE SCALE GENOMIC DNA]</scope>
</reference>
<dbReference type="NCBIfam" id="TIGR00231">
    <property type="entry name" value="small_GTP"/>
    <property type="match status" value="1"/>
</dbReference>
<dbReference type="GO" id="GO:0003924">
    <property type="term" value="F:GTPase activity"/>
    <property type="evidence" value="ECO:0007669"/>
    <property type="project" value="InterPro"/>
</dbReference>
<dbReference type="Pfam" id="PF11987">
    <property type="entry name" value="IF-2"/>
    <property type="match status" value="1"/>
</dbReference>
<dbReference type="InterPro" id="IPR015760">
    <property type="entry name" value="TIF_IF2"/>
</dbReference>
<evidence type="ECO:0000313" key="7">
    <source>
        <dbReference type="EMBL" id="PJE62488.1"/>
    </source>
</evidence>
<dbReference type="GO" id="GO:0005525">
    <property type="term" value="F:GTP binding"/>
    <property type="evidence" value="ECO:0007669"/>
    <property type="project" value="UniProtKB-KW"/>
</dbReference>
<dbReference type="PANTHER" id="PTHR43381">
    <property type="entry name" value="TRANSLATION INITIATION FACTOR IF-2-RELATED"/>
    <property type="match status" value="1"/>
</dbReference>